<accession>A0A1Y1U9K3</accession>
<keyword evidence="2" id="KW-0560">Oxidoreductase</keyword>
<dbReference type="Proteomes" id="UP000193218">
    <property type="component" value="Unassembled WGS sequence"/>
</dbReference>
<dbReference type="SUPFAM" id="SSF51735">
    <property type="entry name" value="NAD(P)-binding Rossmann-fold domains"/>
    <property type="match status" value="1"/>
</dbReference>
<dbReference type="AlphaFoldDB" id="A0A1Y1U9K3"/>
<evidence type="ECO:0000313" key="6">
    <source>
        <dbReference type="Proteomes" id="UP000193218"/>
    </source>
</evidence>
<keyword evidence="3" id="KW-0520">NAD</keyword>
<evidence type="ECO:0000313" key="5">
    <source>
        <dbReference type="EMBL" id="ORX33775.1"/>
    </source>
</evidence>
<dbReference type="GeneID" id="33558934"/>
<evidence type="ECO:0000259" key="4">
    <source>
        <dbReference type="Pfam" id="PF01370"/>
    </source>
</evidence>
<dbReference type="EMBL" id="NBSH01000017">
    <property type="protein sequence ID" value="ORX33775.1"/>
    <property type="molecule type" value="Genomic_DNA"/>
</dbReference>
<evidence type="ECO:0000256" key="2">
    <source>
        <dbReference type="ARBA" id="ARBA00023002"/>
    </source>
</evidence>
<dbReference type="OrthoDB" id="202470at2759"/>
<comment type="caution">
    <text evidence="5">The sequence shown here is derived from an EMBL/GenBank/DDBJ whole genome shotgun (WGS) entry which is preliminary data.</text>
</comment>
<evidence type="ECO:0000256" key="3">
    <source>
        <dbReference type="ARBA" id="ARBA00023027"/>
    </source>
</evidence>
<proteinExistence type="inferred from homology"/>
<dbReference type="STRING" id="4999.A0A1Y1U9K3"/>
<comment type="similarity">
    <text evidence="1">Belongs to the NAD(P)-dependent epimerase/dehydratase family.</text>
</comment>
<dbReference type="InParanoid" id="A0A1Y1U9K3"/>
<dbReference type="PANTHER" id="PTHR43103:SF5">
    <property type="entry name" value="4-EPIMERASE, PUTATIVE (AFU_ORTHOLOGUE AFUA_7G00360)-RELATED"/>
    <property type="match status" value="1"/>
</dbReference>
<dbReference type="GO" id="GO:0016491">
    <property type="term" value="F:oxidoreductase activity"/>
    <property type="evidence" value="ECO:0007669"/>
    <property type="project" value="UniProtKB-KW"/>
</dbReference>
<name>A0A1Y1U9K3_9TREE</name>
<dbReference type="RefSeq" id="XP_021868074.1">
    <property type="nucleotide sequence ID" value="XM_022017125.1"/>
</dbReference>
<keyword evidence="6" id="KW-1185">Reference proteome</keyword>
<protein>
    <recommendedName>
        <fullName evidence="4">NAD-dependent epimerase/dehydratase domain-containing protein</fullName>
    </recommendedName>
</protein>
<dbReference type="PANTHER" id="PTHR43103">
    <property type="entry name" value="NUCLEOSIDE-DIPHOSPHATE-SUGAR EPIMERASE"/>
    <property type="match status" value="1"/>
</dbReference>
<dbReference type="Gene3D" id="3.40.50.720">
    <property type="entry name" value="NAD(P)-binding Rossmann-like Domain"/>
    <property type="match status" value="1"/>
</dbReference>
<dbReference type="InterPro" id="IPR001509">
    <property type="entry name" value="Epimerase_deHydtase"/>
</dbReference>
<sequence length="305" mass="33459">MKLLLTGASGSVGSHTLKYLLARSHDITAVDIVAIPIPTLSSTSATDRPPGQLTTVTCDLADWKAVEELFASQTVPFDGVIHFGAIPNPLYHDPRIVHNVNVTSSYNVLQTAASHGVKRIVQASSVNAIGLSYTPEGHKRVDTFPITEEEPITAEDAYAISKAACELQASALCRFYPDLRIASLRFHMCKPNYAESIAHSRVQDLFAWTSMASCASAALLSITSEGWHGHEVFNITAPEIVFQGLPDDMTAGPSALEAIETHWGGKYRVINKEWWADHPRRSVFDSTKAEKMLGWDHDKADEQCW</sequence>
<evidence type="ECO:0000256" key="1">
    <source>
        <dbReference type="ARBA" id="ARBA00007637"/>
    </source>
</evidence>
<organism evidence="5 6">
    <name type="scientific">Kockovaella imperatae</name>
    <dbReference type="NCBI Taxonomy" id="4999"/>
    <lineage>
        <taxon>Eukaryota</taxon>
        <taxon>Fungi</taxon>
        <taxon>Dikarya</taxon>
        <taxon>Basidiomycota</taxon>
        <taxon>Agaricomycotina</taxon>
        <taxon>Tremellomycetes</taxon>
        <taxon>Tremellales</taxon>
        <taxon>Cuniculitremaceae</taxon>
        <taxon>Kockovaella</taxon>
    </lineage>
</organism>
<feature type="domain" description="NAD-dependent epimerase/dehydratase" evidence="4">
    <location>
        <begin position="4"/>
        <end position="186"/>
    </location>
</feature>
<gene>
    <name evidence="5" type="ORF">BD324DRAFT_638536</name>
</gene>
<dbReference type="InterPro" id="IPR036291">
    <property type="entry name" value="NAD(P)-bd_dom_sf"/>
</dbReference>
<dbReference type="Pfam" id="PF01370">
    <property type="entry name" value="Epimerase"/>
    <property type="match status" value="1"/>
</dbReference>
<reference evidence="5 6" key="1">
    <citation type="submission" date="2017-03" db="EMBL/GenBank/DDBJ databases">
        <title>Widespread Adenine N6-methylation of Active Genes in Fungi.</title>
        <authorList>
            <consortium name="DOE Joint Genome Institute"/>
            <person name="Mondo S.J."/>
            <person name="Dannebaum R.O."/>
            <person name="Kuo R.C."/>
            <person name="Louie K.B."/>
            <person name="Bewick A.J."/>
            <person name="Labutti K."/>
            <person name="Haridas S."/>
            <person name="Kuo A."/>
            <person name="Salamov A."/>
            <person name="Ahrendt S.R."/>
            <person name="Lau R."/>
            <person name="Bowen B.P."/>
            <person name="Lipzen A."/>
            <person name="Sullivan W."/>
            <person name="Andreopoulos W.B."/>
            <person name="Clum A."/>
            <person name="Lindquist E."/>
            <person name="Daum C."/>
            <person name="Northen T.R."/>
            <person name="Ramamoorthy G."/>
            <person name="Schmitz R.J."/>
            <person name="Gryganskyi A."/>
            <person name="Culley D."/>
            <person name="Magnuson J."/>
            <person name="James T.Y."/>
            <person name="O'Malley M.A."/>
            <person name="Stajich J.E."/>
            <person name="Spatafora J.W."/>
            <person name="Visel A."/>
            <person name="Grigoriev I.V."/>
        </authorList>
    </citation>
    <scope>NUCLEOTIDE SEQUENCE [LARGE SCALE GENOMIC DNA]</scope>
    <source>
        <strain evidence="5 6">NRRL Y-17943</strain>
    </source>
</reference>